<sequence>MNKVNDNTVQELMQRGFIVDEETGATKGFNANQFALYVKSRMYIIYAKDGWFYLYEKGVWRKEEETMILVTLRDILQEPRFGVWTLKREKEYIEALKRTVYYNGEMNPYKNFINLQDYMFNSDDFTLCYHKAEFLSSIQIPVEYDGAAKCPRFIKFLEECFQGDEERITVAQEWLGYLLTAETQAQKALILYGGGGNGKGVFSEVLTWLIGEDNISNIPLNELNKGFSRVCIYNKTANISNENETEGKGFNTQYFKSIVGEDTINAEQKNKPVFSFKPTAKLVMSMNNLPYTNDKSLGYYRRLSILQFSAYIPEEKRDKQLKEKLKEEIAGIFNWSVEGLKRLRQNNYNFSKCTNMDELLSQYKKDLNPIIQFFEECIEITDSDNVKEDTKLVYNTFKNWAYQNGLRRYVLMSRLF</sequence>
<dbReference type="Pfam" id="PF08706">
    <property type="entry name" value="D5_N"/>
    <property type="match status" value="1"/>
</dbReference>
<evidence type="ECO:0000313" key="5">
    <source>
        <dbReference type="EMBL" id="MPM24947.1"/>
    </source>
</evidence>
<dbReference type="PROSITE" id="PS51206">
    <property type="entry name" value="SF3_HELICASE_1"/>
    <property type="match status" value="1"/>
</dbReference>
<evidence type="ECO:0000256" key="3">
    <source>
        <dbReference type="ARBA" id="ARBA00022840"/>
    </source>
</evidence>
<dbReference type="InterPro" id="IPR006500">
    <property type="entry name" value="Helicase_put_C_phage/plasmid"/>
</dbReference>
<dbReference type="InterPro" id="IPR014818">
    <property type="entry name" value="Phage/plasmid_primase_P4_C"/>
</dbReference>
<gene>
    <name evidence="5" type="ORF">SDC9_71436</name>
</gene>
<dbReference type="SMART" id="SM00885">
    <property type="entry name" value="D5_N"/>
    <property type="match status" value="1"/>
</dbReference>
<dbReference type="PANTHER" id="PTHR35372:SF2">
    <property type="entry name" value="SF3 HELICASE DOMAIN-CONTAINING PROTEIN"/>
    <property type="match status" value="1"/>
</dbReference>
<proteinExistence type="predicted"/>
<comment type="caution">
    <text evidence="5">The sequence shown here is derived from an EMBL/GenBank/DDBJ whole genome shotgun (WGS) entry which is preliminary data.</text>
</comment>
<evidence type="ECO:0000256" key="2">
    <source>
        <dbReference type="ARBA" id="ARBA00022801"/>
    </source>
</evidence>
<dbReference type="InterPro" id="IPR027417">
    <property type="entry name" value="P-loop_NTPase"/>
</dbReference>
<accession>A0A644Y9T9</accession>
<dbReference type="Gene3D" id="3.40.50.300">
    <property type="entry name" value="P-loop containing nucleotide triphosphate hydrolases"/>
    <property type="match status" value="1"/>
</dbReference>
<keyword evidence="3" id="KW-0067">ATP-binding</keyword>
<feature type="domain" description="SF3 helicase" evidence="4">
    <location>
        <begin position="166"/>
        <end position="321"/>
    </location>
</feature>
<dbReference type="PANTHER" id="PTHR35372">
    <property type="entry name" value="ATP BINDING PROTEIN-RELATED"/>
    <property type="match status" value="1"/>
</dbReference>
<dbReference type="NCBIfam" id="TIGR01613">
    <property type="entry name" value="primase_Cterm"/>
    <property type="match status" value="1"/>
</dbReference>
<dbReference type="GO" id="GO:0016787">
    <property type="term" value="F:hydrolase activity"/>
    <property type="evidence" value="ECO:0007669"/>
    <property type="project" value="UniProtKB-KW"/>
</dbReference>
<dbReference type="Pfam" id="PF19263">
    <property type="entry name" value="DUF5906"/>
    <property type="match status" value="1"/>
</dbReference>
<dbReference type="SUPFAM" id="SSF52540">
    <property type="entry name" value="P-loop containing nucleoside triphosphate hydrolases"/>
    <property type="match status" value="1"/>
</dbReference>
<reference evidence="5" key="1">
    <citation type="submission" date="2019-08" db="EMBL/GenBank/DDBJ databases">
        <authorList>
            <person name="Kucharzyk K."/>
            <person name="Murdoch R.W."/>
            <person name="Higgins S."/>
            <person name="Loffler F."/>
        </authorList>
    </citation>
    <scope>NUCLEOTIDE SEQUENCE</scope>
</reference>
<dbReference type="AlphaFoldDB" id="A0A644Y9T9"/>
<dbReference type="EMBL" id="VSSQ01004378">
    <property type="protein sequence ID" value="MPM24947.1"/>
    <property type="molecule type" value="Genomic_DNA"/>
</dbReference>
<name>A0A644Y9T9_9ZZZZ</name>
<dbReference type="GO" id="GO:0005524">
    <property type="term" value="F:ATP binding"/>
    <property type="evidence" value="ECO:0007669"/>
    <property type="project" value="UniProtKB-KW"/>
</dbReference>
<keyword evidence="2" id="KW-0378">Hydrolase</keyword>
<dbReference type="InterPro" id="IPR051620">
    <property type="entry name" value="ORF904-like_C"/>
</dbReference>
<evidence type="ECO:0000256" key="1">
    <source>
        <dbReference type="ARBA" id="ARBA00022741"/>
    </source>
</evidence>
<keyword evidence="1" id="KW-0547">Nucleotide-binding</keyword>
<dbReference type="InterPro" id="IPR014015">
    <property type="entry name" value="Helicase_SF3_DNA-vir"/>
</dbReference>
<protein>
    <recommendedName>
        <fullName evidence="4">SF3 helicase domain-containing protein</fullName>
    </recommendedName>
</protein>
<dbReference type="InterPro" id="IPR045455">
    <property type="entry name" value="NrS-1_pol-like_helicase"/>
</dbReference>
<organism evidence="5">
    <name type="scientific">bioreactor metagenome</name>
    <dbReference type="NCBI Taxonomy" id="1076179"/>
    <lineage>
        <taxon>unclassified sequences</taxon>
        <taxon>metagenomes</taxon>
        <taxon>ecological metagenomes</taxon>
    </lineage>
</organism>
<evidence type="ECO:0000259" key="4">
    <source>
        <dbReference type="PROSITE" id="PS51206"/>
    </source>
</evidence>